<feature type="transmembrane region" description="Helical" evidence="8">
    <location>
        <begin position="56"/>
        <end position="76"/>
    </location>
</feature>
<dbReference type="Proteomes" id="UP000005926">
    <property type="component" value="Unassembled WGS sequence"/>
</dbReference>
<evidence type="ECO:0000256" key="6">
    <source>
        <dbReference type="ARBA" id="ARBA00023136"/>
    </source>
</evidence>
<feature type="transmembrane region" description="Helical" evidence="8">
    <location>
        <begin position="20"/>
        <end position="44"/>
    </location>
</feature>
<keyword evidence="10" id="KW-1185">Reference proteome</keyword>
<dbReference type="STRING" id="638301.HMPREF0444_0370"/>
<feature type="transmembrane region" description="Helical" evidence="8">
    <location>
        <begin position="197"/>
        <end position="218"/>
    </location>
</feature>
<feature type="transmembrane region" description="Helical" evidence="8">
    <location>
        <begin position="96"/>
        <end position="112"/>
    </location>
</feature>
<dbReference type="GO" id="GO:0005886">
    <property type="term" value="C:plasma membrane"/>
    <property type="evidence" value="ECO:0007669"/>
    <property type="project" value="UniProtKB-SubCell"/>
</dbReference>
<dbReference type="GeneID" id="78411359"/>
<evidence type="ECO:0000256" key="4">
    <source>
        <dbReference type="ARBA" id="ARBA00022692"/>
    </source>
</evidence>
<evidence type="ECO:0000313" key="10">
    <source>
        <dbReference type="Proteomes" id="UP000005926"/>
    </source>
</evidence>
<evidence type="ECO:0000256" key="7">
    <source>
        <dbReference type="PIRSR" id="PIRSR604254-1"/>
    </source>
</evidence>
<keyword evidence="7" id="KW-0862">Zinc</keyword>
<evidence type="ECO:0000256" key="1">
    <source>
        <dbReference type="ARBA" id="ARBA00004651"/>
    </source>
</evidence>
<comment type="caution">
    <text evidence="9">The sequence shown here is derived from an EMBL/GenBank/DDBJ whole genome shotgun (WGS) entry which is preliminary data.</text>
</comment>
<dbReference type="PANTHER" id="PTHR20855:SF3">
    <property type="entry name" value="LD03007P"/>
    <property type="match status" value="1"/>
</dbReference>
<organism evidence="9 10">
    <name type="scientific">Granulicatella adiacens ATCC 49175</name>
    <dbReference type="NCBI Taxonomy" id="638301"/>
    <lineage>
        <taxon>Bacteria</taxon>
        <taxon>Bacillati</taxon>
        <taxon>Bacillota</taxon>
        <taxon>Bacilli</taxon>
        <taxon>Lactobacillales</taxon>
        <taxon>Carnobacteriaceae</taxon>
        <taxon>Granulicatella</taxon>
    </lineage>
</organism>
<evidence type="ECO:0000313" key="9">
    <source>
        <dbReference type="EMBL" id="EEW37857.1"/>
    </source>
</evidence>
<sequence length="221" mass="24767">MKESTLKKERKVQSIKSEIVGEVLNAVTHGIGVALAITALVLLLMKAVAVNNTTQIIAFSVYGASLILLFLASTLYHSFKFTKAAKVFQRIDHSSIYLLIAGTYTPFCLIGIGGQEGLMFCIAIWIFAVGGVIIEAFFLEKFSKISVFLYLAMGWVSIFTLKPLYESMGWGGIFYLFLGGLSYSLGTIFYKRKYHNFYHVIWHIFVLAGAIFMFLAIFKYL</sequence>
<comment type="subcellular location">
    <subcellularLocation>
        <location evidence="1">Cell membrane</location>
        <topology evidence="1">Multi-pass membrane protein</topology>
    </subcellularLocation>
</comment>
<dbReference type="EMBL" id="ACKZ01000009">
    <property type="protein sequence ID" value="EEW37857.1"/>
    <property type="molecule type" value="Genomic_DNA"/>
</dbReference>
<evidence type="ECO:0000256" key="2">
    <source>
        <dbReference type="ARBA" id="ARBA00008488"/>
    </source>
</evidence>
<dbReference type="InterPro" id="IPR005744">
    <property type="entry name" value="Hy-lIII"/>
</dbReference>
<accession>C8NEM5</accession>
<gene>
    <name evidence="9" type="primary">hlyIII</name>
    <name evidence="9" type="ORF">HMPREF0444_0370</name>
</gene>
<feature type="binding site" evidence="7">
    <location>
        <position position="199"/>
    </location>
    <ligand>
        <name>Zn(2+)</name>
        <dbReference type="ChEBI" id="CHEBI:29105"/>
    </ligand>
</feature>
<dbReference type="InterPro" id="IPR004254">
    <property type="entry name" value="AdipoR/HlyIII-related"/>
</dbReference>
<keyword evidence="3" id="KW-1003">Cell membrane</keyword>
<reference evidence="9 10" key="1">
    <citation type="submission" date="2009-08" db="EMBL/GenBank/DDBJ databases">
        <authorList>
            <person name="Muzny D."/>
            <person name="Qin X."/>
            <person name="Deng J."/>
            <person name="Jiang H."/>
            <person name="Liu Y."/>
            <person name="Qu J."/>
            <person name="Song X.-Z."/>
            <person name="Zhang L."/>
            <person name="Thornton R."/>
            <person name="Coyle M."/>
            <person name="Francisco L."/>
            <person name="Jackson L."/>
            <person name="Javaid M."/>
            <person name="Korchina V."/>
            <person name="Kovar C."/>
            <person name="Mata R."/>
            <person name="Mathew T."/>
            <person name="Ngo R."/>
            <person name="Nguyen L."/>
            <person name="Nguyen N."/>
            <person name="Okwuonu G."/>
            <person name="Ongeri F."/>
            <person name="Pham C."/>
            <person name="Simmons D."/>
            <person name="Wilczek-Boney K."/>
            <person name="Hale W."/>
            <person name="Jakkamsetti A."/>
            <person name="Pham P."/>
            <person name="Ruth R."/>
            <person name="San Lucas F."/>
            <person name="Warren J."/>
            <person name="Zhang J."/>
            <person name="Zhao Z."/>
            <person name="Zhou C."/>
            <person name="Zhu D."/>
            <person name="Lee S."/>
            <person name="Bess C."/>
            <person name="Blankenburg K."/>
            <person name="Forbes L."/>
            <person name="Fu Q."/>
            <person name="Gubbala S."/>
            <person name="Hirani K."/>
            <person name="Jayaseelan J.C."/>
            <person name="Lara F."/>
            <person name="Munidasa M."/>
            <person name="Palculict T."/>
            <person name="Patil S."/>
            <person name="Pu L.-L."/>
            <person name="Saada N."/>
            <person name="Tang L."/>
            <person name="Weissenberger G."/>
            <person name="Zhu Y."/>
            <person name="Hemphill L."/>
            <person name="Shang Y."/>
            <person name="Youmans B."/>
            <person name="Ayvaz T."/>
            <person name="Ross M."/>
            <person name="Santibanez J."/>
            <person name="Aqrawi P."/>
            <person name="Gross S."/>
            <person name="Joshi V."/>
            <person name="Fowler G."/>
            <person name="Nazareth L."/>
            <person name="Reid J."/>
            <person name="Worley K."/>
            <person name="Petrosino J."/>
            <person name="Highlander S."/>
            <person name="Gibbs R."/>
        </authorList>
    </citation>
    <scope>NUCLEOTIDE SEQUENCE [LARGE SCALE GENOMIC DNA]</scope>
    <source>
        <strain evidence="9 10">ATCC 49175</strain>
    </source>
</reference>
<keyword evidence="5 8" id="KW-1133">Transmembrane helix</keyword>
<keyword evidence="7" id="KW-0479">Metal-binding</keyword>
<feature type="binding site" evidence="7">
    <location>
        <position position="77"/>
    </location>
    <ligand>
        <name>Zn(2+)</name>
        <dbReference type="ChEBI" id="CHEBI:29105"/>
    </ligand>
</feature>
<evidence type="ECO:0000256" key="3">
    <source>
        <dbReference type="ARBA" id="ARBA00022475"/>
    </source>
</evidence>
<keyword evidence="6 8" id="KW-0472">Membrane</keyword>
<dbReference type="eggNOG" id="COG1272">
    <property type="taxonomic scope" value="Bacteria"/>
</dbReference>
<protein>
    <submittedName>
        <fullName evidence="9">Channel protein, hemolysin III family</fullName>
    </submittedName>
</protein>
<evidence type="ECO:0000256" key="5">
    <source>
        <dbReference type="ARBA" id="ARBA00022989"/>
    </source>
</evidence>
<dbReference type="GO" id="GO:0140911">
    <property type="term" value="F:pore-forming activity"/>
    <property type="evidence" value="ECO:0007669"/>
    <property type="project" value="InterPro"/>
</dbReference>
<name>C8NEM5_9LACT</name>
<feature type="transmembrane region" description="Helical" evidence="8">
    <location>
        <begin position="171"/>
        <end position="190"/>
    </location>
</feature>
<dbReference type="RefSeq" id="WP_005605420.1">
    <property type="nucleotide sequence ID" value="NZ_CP102283.1"/>
</dbReference>
<evidence type="ECO:0000256" key="8">
    <source>
        <dbReference type="SAM" id="Phobius"/>
    </source>
</evidence>
<dbReference type="AlphaFoldDB" id="C8NEM5"/>
<dbReference type="GO" id="GO:0046872">
    <property type="term" value="F:metal ion binding"/>
    <property type="evidence" value="ECO:0007669"/>
    <property type="project" value="UniProtKB-KW"/>
</dbReference>
<comment type="similarity">
    <text evidence="2">Belongs to the UPF0073 (Hly-III) family.</text>
</comment>
<dbReference type="HOGENOM" id="CLU_051078_1_0_9"/>
<dbReference type="NCBIfam" id="TIGR01065">
    <property type="entry name" value="hlyIII"/>
    <property type="match status" value="1"/>
</dbReference>
<feature type="transmembrane region" description="Helical" evidence="8">
    <location>
        <begin position="145"/>
        <end position="165"/>
    </location>
</feature>
<feature type="binding site" evidence="7">
    <location>
        <position position="203"/>
    </location>
    <ligand>
        <name>Zn(2+)</name>
        <dbReference type="ChEBI" id="CHEBI:29105"/>
    </ligand>
</feature>
<dbReference type="PANTHER" id="PTHR20855">
    <property type="entry name" value="ADIPOR/PROGESTIN RECEPTOR-RELATED"/>
    <property type="match status" value="1"/>
</dbReference>
<dbReference type="Pfam" id="PF03006">
    <property type="entry name" value="HlyIII"/>
    <property type="match status" value="1"/>
</dbReference>
<keyword evidence="4 8" id="KW-0812">Transmembrane</keyword>
<proteinExistence type="inferred from homology"/>
<feature type="transmembrane region" description="Helical" evidence="8">
    <location>
        <begin position="118"/>
        <end position="138"/>
    </location>
</feature>